<sequence length="114" mass="12699">MGGSSSHNRKFSFGSPRKKSSMKPVHSSSLEVPVDPEPLILDHFLPICYYPTQSYPVLPSNIMMLPVVMVTQQYQQDGEKEMYPCSILVLSSPSKTCRLTPLSLLLAVALRESQ</sequence>
<evidence type="ECO:0000313" key="2">
    <source>
        <dbReference type="Proteomes" id="UP001157502"/>
    </source>
</evidence>
<keyword evidence="2" id="KW-1185">Reference proteome</keyword>
<dbReference type="EMBL" id="CM055737">
    <property type="protein sequence ID" value="KAJ8005689.1"/>
    <property type="molecule type" value="Genomic_DNA"/>
</dbReference>
<protein>
    <submittedName>
        <fullName evidence="1">Uncharacterized protein</fullName>
    </submittedName>
</protein>
<comment type="caution">
    <text evidence="1">The sequence shown here is derived from an EMBL/GenBank/DDBJ whole genome shotgun (WGS) entry which is preliminary data.</text>
</comment>
<evidence type="ECO:0000313" key="1">
    <source>
        <dbReference type="EMBL" id="KAJ8005689.1"/>
    </source>
</evidence>
<dbReference type="Proteomes" id="UP001157502">
    <property type="component" value="Chromosome 10"/>
</dbReference>
<reference evidence="1" key="1">
    <citation type="submission" date="2021-05" db="EMBL/GenBank/DDBJ databases">
        <authorList>
            <person name="Pan Q."/>
            <person name="Jouanno E."/>
            <person name="Zahm M."/>
            <person name="Klopp C."/>
            <person name="Cabau C."/>
            <person name="Louis A."/>
            <person name="Berthelot C."/>
            <person name="Parey E."/>
            <person name="Roest Crollius H."/>
            <person name="Montfort J."/>
            <person name="Robinson-Rechavi M."/>
            <person name="Bouchez O."/>
            <person name="Lampietro C."/>
            <person name="Lopez Roques C."/>
            <person name="Donnadieu C."/>
            <person name="Postlethwait J."/>
            <person name="Bobe J."/>
            <person name="Dillon D."/>
            <person name="Chandos A."/>
            <person name="von Hippel F."/>
            <person name="Guiguen Y."/>
        </authorList>
    </citation>
    <scope>NUCLEOTIDE SEQUENCE</scope>
    <source>
        <strain evidence="1">YG-Jan2019</strain>
    </source>
</reference>
<accession>A0ACC2GPR4</accession>
<gene>
    <name evidence="1" type="ORF">DPEC_G00120530</name>
</gene>
<proteinExistence type="predicted"/>
<organism evidence="1 2">
    <name type="scientific">Dallia pectoralis</name>
    <name type="common">Alaska blackfish</name>
    <dbReference type="NCBI Taxonomy" id="75939"/>
    <lineage>
        <taxon>Eukaryota</taxon>
        <taxon>Metazoa</taxon>
        <taxon>Chordata</taxon>
        <taxon>Craniata</taxon>
        <taxon>Vertebrata</taxon>
        <taxon>Euteleostomi</taxon>
        <taxon>Actinopterygii</taxon>
        <taxon>Neopterygii</taxon>
        <taxon>Teleostei</taxon>
        <taxon>Protacanthopterygii</taxon>
        <taxon>Esociformes</taxon>
        <taxon>Umbridae</taxon>
        <taxon>Dallia</taxon>
    </lineage>
</organism>
<name>A0ACC2GPR4_DALPE</name>